<evidence type="ECO:0000313" key="8">
    <source>
        <dbReference type="Proteomes" id="UP000306628"/>
    </source>
</evidence>
<evidence type="ECO:0000256" key="4">
    <source>
        <dbReference type="ARBA" id="ARBA00023163"/>
    </source>
</evidence>
<accession>A0A5S4GTX4</accession>
<name>A0A5S4GTX4_9ACTN</name>
<keyword evidence="4" id="KW-0804">Transcription</keyword>
<dbReference type="InterPro" id="IPR001867">
    <property type="entry name" value="OmpR/PhoB-type_DNA-bd"/>
</dbReference>
<sequence length="409" mass="43515">MQFAILGPLVVRPDGGDPIAAGGPRPRALLALLLLDAGRTVSLERLIDGQYGDRPPAGAANAVQAQISRLRRNLPAGLIESHGTGYRLVADRDDVDAHRFERLARDGRRLLATGRAAAAASVLREGLDLWRGPALADVAGAPFAVPQAQRLEELRLAATEDLLEAELALPEASPVAALRELADAHPLRERPRGLLMRALHAAGRQAEALAVFDDVRRLLADELGADPSPELQALHLELLRGERDRERVTRVQPPAQLTSFVGREEELARLDALRPARLVTVVGPGGTGKTRLVIEAAGRWPGREVCFADLSLISGSGQVPQAVLGALGLREPALRPASAAELVERLVAALSEQELLLILDNCEHVIAEAAALAHRLLAACPGLTILATSREPLSITGEQLVPLPPLPTP</sequence>
<feature type="domain" description="OmpR/PhoB-type" evidence="6">
    <location>
        <begin position="1"/>
        <end position="90"/>
    </location>
</feature>
<dbReference type="SMART" id="SM01043">
    <property type="entry name" value="BTAD"/>
    <property type="match status" value="1"/>
</dbReference>
<dbReference type="GO" id="GO:0003677">
    <property type="term" value="F:DNA binding"/>
    <property type="evidence" value="ECO:0007669"/>
    <property type="project" value="UniProtKB-UniRule"/>
</dbReference>
<dbReference type="InterPro" id="IPR049945">
    <property type="entry name" value="AAA_22"/>
</dbReference>
<dbReference type="SUPFAM" id="SSF46894">
    <property type="entry name" value="C-terminal effector domain of the bipartite response regulators"/>
    <property type="match status" value="1"/>
</dbReference>
<dbReference type="GO" id="GO:0000160">
    <property type="term" value="P:phosphorelay signal transduction system"/>
    <property type="evidence" value="ECO:0007669"/>
    <property type="project" value="InterPro"/>
</dbReference>
<dbReference type="SUPFAM" id="SSF48452">
    <property type="entry name" value="TPR-like"/>
    <property type="match status" value="1"/>
</dbReference>
<evidence type="ECO:0000256" key="2">
    <source>
        <dbReference type="ARBA" id="ARBA00023015"/>
    </source>
</evidence>
<gene>
    <name evidence="7" type="ORF">ETD85_11290</name>
</gene>
<keyword evidence="8" id="KW-1185">Reference proteome</keyword>
<feature type="DNA-binding region" description="OmpR/PhoB-type" evidence="5">
    <location>
        <begin position="1"/>
        <end position="90"/>
    </location>
</feature>
<dbReference type="GO" id="GO:0006355">
    <property type="term" value="P:regulation of DNA-templated transcription"/>
    <property type="evidence" value="ECO:0007669"/>
    <property type="project" value="InterPro"/>
</dbReference>
<evidence type="ECO:0000259" key="6">
    <source>
        <dbReference type="PROSITE" id="PS51755"/>
    </source>
</evidence>
<dbReference type="PANTHER" id="PTHR35807">
    <property type="entry name" value="TRANSCRIPTIONAL REGULATOR REDD-RELATED"/>
    <property type="match status" value="1"/>
</dbReference>
<dbReference type="InterPro" id="IPR027417">
    <property type="entry name" value="P-loop_NTPase"/>
</dbReference>
<dbReference type="Pfam" id="PF13401">
    <property type="entry name" value="AAA_22"/>
    <property type="match status" value="1"/>
</dbReference>
<keyword evidence="2" id="KW-0805">Transcription regulation</keyword>
<dbReference type="InterPro" id="IPR051677">
    <property type="entry name" value="AfsR-DnrI-RedD_regulator"/>
</dbReference>
<dbReference type="GO" id="GO:0016887">
    <property type="term" value="F:ATP hydrolysis activity"/>
    <property type="evidence" value="ECO:0007669"/>
    <property type="project" value="InterPro"/>
</dbReference>
<dbReference type="SUPFAM" id="SSF52540">
    <property type="entry name" value="P-loop containing nucleoside triphosphate hydrolases"/>
    <property type="match status" value="1"/>
</dbReference>
<dbReference type="Gene3D" id="1.25.40.10">
    <property type="entry name" value="Tetratricopeptide repeat domain"/>
    <property type="match status" value="1"/>
</dbReference>
<comment type="similarity">
    <text evidence="1">Belongs to the AfsR/DnrI/RedD regulatory family.</text>
</comment>
<dbReference type="InterPro" id="IPR005158">
    <property type="entry name" value="BTAD"/>
</dbReference>
<dbReference type="Pfam" id="PF00486">
    <property type="entry name" value="Trans_reg_C"/>
    <property type="match status" value="1"/>
</dbReference>
<organism evidence="7 8">
    <name type="scientific">Nonomuraea zeae</name>
    <dbReference type="NCBI Taxonomy" id="1642303"/>
    <lineage>
        <taxon>Bacteria</taxon>
        <taxon>Bacillati</taxon>
        <taxon>Actinomycetota</taxon>
        <taxon>Actinomycetes</taxon>
        <taxon>Streptosporangiales</taxon>
        <taxon>Streptosporangiaceae</taxon>
        <taxon>Nonomuraea</taxon>
    </lineage>
</organism>
<dbReference type="InterPro" id="IPR016032">
    <property type="entry name" value="Sig_transdc_resp-reg_C-effctor"/>
</dbReference>
<dbReference type="CDD" id="cd15831">
    <property type="entry name" value="BTAD"/>
    <property type="match status" value="1"/>
</dbReference>
<dbReference type="PROSITE" id="PS51755">
    <property type="entry name" value="OMPR_PHOB"/>
    <property type="match status" value="1"/>
</dbReference>
<dbReference type="Pfam" id="PF03704">
    <property type="entry name" value="BTAD"/>
    <property type="match status" value="1"/>
</dbReference>
<dbReference type="OrthoDB" id="3531863at2"/>
<feature type="non-terminal residue" evidence="7">
    <location>
        <position position="409"/>
    </location>
</feature>
<reference evidence="7 8" key="1">
    <citation type="submission" date="2019-05" db="EMBL/GenBank/DDBJ databases">
        <title>Draft genome sequence of Nonomuraea zeae DSM 100528.</title>
        <authorList>
            <person name="Saricaoglu S."/>
            <person name="Isik K."/>
        </authorList>
    </citation>
    <scope>NUCLEOTIDE SEQUENCE [LARGE SCALE GENOMIC DNA]</scope>
    <source>
        <strain evidence="7 8">DSM 100528</strain>
    </source>
</reference>
<dbReference type="InterPro" id="IPR011990">
    <property type="entry name" value="TPR-like_helical_dom_sf"/>
</dbReference>
<dbReference type="SMART" id="SM00862">
    <property type="entry name" value="Trans_reg_C"/>
    <property type="match status" value="1"/>
</dbReference>
<evidence type="ECO:0000256" key="5">
    <source>
        <dbReference type="PROSITE-ProRule" id="PRU01091"/>
    </source>
</evidence>
<proteinExistence type="inferred from homology"/>
<evidence type="ECO:0000313" key="7">
    <source>
        <dbReference type="EMBL" id="TMR36373.1"/>
    </source>
</evidence>
<dbReference type="InterPro" id="IPR036388">
    <property type="entry name" value="WH-like_DNA-bd_sf"/>
</dbReference>
<dbReference type="AlphaFoldDB" id="A0A5S4GTX4"/>
<comment type="caution">
    <text evidence="7">The sequence shown here is derived from an EMBL/GenBank/DDBJ whole genome shotgun (WGS) entry which is preliminary data.</text>
</comment>
<protein>
    <submittedName>
        <fullName evidence="7">AfsR/SARP family transcriptional regulator</fullName>
    </submittedName>
</protein>
<evidence type="ECO:0000256" key="1">
    <source>
        <dbReference type="ARBA" id="ARBA00005820"/>
    </source>
</evidence>
<dbReference type="PANTHER" id="PTHR35807:SF1">
    <property type="entry name" value="TRANSCRIPTIONAL REGULATOR REDD"/>
    <property type="match status" value="1"/>
</dbReference>
<evidence type="ECO:0000256" key="3">
    <source>
        <dbReference type="ARBA" id="ARBA00023125"/>
    </source>
</evidence>
<keyword evidence="3 5" id="KW-0238">DNA-binding</keyword>
<dbReference type="RefSeq" id="WP_138689598.1">
    <property type="nucleotide sequence ID" value="NZ_VCKX01000025.1"/>
</dbReference>
<dbReference type="EMBL" id="VCKX01000025">
    <property type="protein sequence ID" value="TMR36373.1"/>
    <property type="molecule type" value="Genomic_DNA"/>
</dbReference>
<dbReference type="Proteomes" id="UP000306628">
    <property type="component" value="Unassembled WGS sequence"/>
</dbReference>
<dbReference type="Gene3D" id="1.10.10.10">
    <property type="entry name" value="Winged helix-like DNA-binding domain superfamily/Winged helix DNA-binding domain"/>
    <property type="match status" value="1"/>
</dbReference>